<accession>A0ACA9SSZ3</accession>
<dbReference type="EMBL" id="CAJVQC010152287">
    <property type="protein sequence ID" value="CAG8846654.1"/>
    <property type="molecule type" value="Genomic_DNA"/>
</dbReference>
<keyword evidence="2" id="KW-1185">Reference proteome</keyword>
<evidence type="ECO:0000313" key="2">
    <source>
        <dbReference type="Proteomes" id="UP000789920"/>
    </source>
</evidence>
<comment type="caution">
    <text evidence="1">The sequence shown here is derived from an EMBL/GenBank/DDBJ whole genome shotgun (WGS) entry which is preliminary data.</text>
</comment>
<gene>
    <name evidence="1" type="ORF">RPERSI_LOCUS34253</name>
</gene>
<feature type="non-terminal residue" evidence="1">
    <location>
        <position position="1"/>
    </location>
</feature>
<dbReference type="Proteomes" id="UP000789920">
    <property type="component" value="Unassembled WGS sequence"/>
</dbReference>
<protein>
    <submittedName>
        <fullName evidence="1">36493_t:CDS:1</fullName>
    </submittedName>
</protein>
<sequence>EYLFDEKTYDHFSNIWKYWNYAKDSTVELGLVACRLYRICINTAAVEYL</sequence>
<proteinExistence type="predicted"/>
<organism evidence="1 2">
    <name type="scientific">Racocetra persica</name>
    <dbReference type="NCBI Taxonomy" id="160502"/>
    <lineage>
        <taxon>Eukaryota</taxon>
        <taxon>Fungi</taxon>
        <taxon>Fungi incertae sedis</taxon>
        <taxon>Mucoromycota</taxon>
        <taxon>Glomeromycotina</taxon>
        <taxon>Glomeromycetes</taxon>
        <taxon>Diversisporales</taxon>
        <taxon>Gigasporaceae</taxon>
        <taxon>Racocetra</taxon>
    </lineage>
</organism>
<name>A0ACA9SSZ3_9GLOM</name>
<reference evidence="1" key="1">
    <citation type="submission" date="2021-06" db="EMBL/GenBank/DDBJ databases">
        <authorList>
            <person name="Kallberg Y."/>
            <person name="Tangrot J."/>
            <person name="Rosling A."/>
        </authorList>
    </citation>
    <scope>NUCLEOTIDE SEQUENCE</scope>
    <source>
        <strain evidence="1">MA461A</strain>
    </source>
</reference>
<evidence type="ECO:0000313" key="1">
    <source>
        <dbReference type="EMBL" id="CAG8846654.1"/>
    </source>
</evidence>